<dbReference type="PANTHER" id="PTHR43855:SF1">
    <property type="entry name" value="THIOSULFATE SULFURTRANSFERASE"/>
    <property type="match status" value="1"/>
</dbReference>
<gene>
    <name evidence="4" type="ORF">SAOR_04390</name>
</gene>
<protein>
    <recommendedName>
        <fullName evidence="2">Sulfurtransferase</fullName>
    </recommendedName>
</protein>
<reference evidence="4 5" key="1">
    <citation type="submission" date="2013-10" db="EMBL/GenBank/DDBJ databases">
        <title>Salinisphaera orenii MK-B5 Genome Sequencing.</title>
        <authorList>
            <person name="Lai Q."/>
            <person name="Li C."/>
            <person name="Shao Z."/>
        </authorList>
    </citation>
    <scope>NUCLEOTIDE SEQUENCE [LARGE SCALE GENOMIC DNA]</scope>
    <source>
        <strain evidence="4 5">MK-B5</strain>
    </source>
</reference>
<dbReference type="EMBL" id="AYKH01000006">
    <property type="protein sequence ID" value="ROO29015.1"/>
    <property type="molecule type" value="Genomic_DNA"/>
</dbReference>
<dbReference type="Pfam" id="PF00581">
    <property type="entry name" value="Rhodanese"/>
    <property type="match status" value="2"/>
</dbReference>
<keyword evidence="5" id="KW-1185">Reference proteome</keyword>
<dbReference type="PROSITE" id="PS00380">
    <property type="entry name" value="RHODANESE_1"/>
    <property type="match status" value="1"/>
</dbReference>
<accession>A0A423PTS7</accession>
<dbReference type="SUPFAM" id="SSF52821">
    <property type="entry name" value="Rhodanese/Cell cycle control phosphatase"/>
    <property type="match status" value="2"/>
</dbReference>
<dbReference type="PROSITE" id="PS00683">
    <property type="entry name" value="RHODANESE_2"/>
    <property type="match status" value="1"/>
</dbReference>
<keyword evidence="2 4" id="KW-0808">Transferase</keyword>
<dbReference type="CDD" id="cd01449">
    <property type="entry name" value="TST_Repeat_2"/>
    <property type="match status" value="1"/>
</dbReference>
<dbReference type="Gene3D" id="3.40.250.10">
    <property type="entry name" value="Rhodanese-like domain"/>
    <property type="match status" value="2"/>
</dbReference>
<evidence type="ECO:0000313" key="5">
    <source>
        <dbReference type="Proteomes" id="UP000283993"/>
    </source>
</evidence>
<comment type="caution">
    <text evidence="4">The sequence shown here is derived from an EMBL/GenBank/DDBJ whole genome shotgun (WGS) entry which is preliminary data.</text>
</comment>
<dbReference type="InterPro" id="IPR001763">
    <property type="entry name" value="Rhodanese-like_dom"/>
</dbReference>
<dbReference type="PROSITE" id="PS50206">
    <property type="entry name" value="RHODANESE_3"/>
    <property type="match status" value="2"/>
</dbReference>
<evidence type="ECO:0000313" key="4">
    <source>
        <dbReference type="EMBL" id="ROO29015.1"/>
    </source>
</evidence>
<feature type="domain" description="Rhodanese" evidence="3">
    <location>
        <begin position="157"/>
        <end position="268"/>
    </location>
</feature>
<dbReference type="AlphaFoldDB" id="A0A423PTS7"/>
<dbReference type="Proteomes" id="UP000283993">
    <property type="component" value="Unassembled WGS sequence"/>
</dbReference>
<dbReference type="GO" id="GO:0004792">
    <property type="term" value="F:thiosulfate-cyanide sulfurtransferase activity"/>
    <property type="evidence" value="ECO:0007669"/>
    <property type="project" value="InterPro"/>
</dbReference>
<keyword evidence="1" id="KW-0677">Repeat</keyword>
<proteinExistence type="predicted"/>
<dbReference type="RefSeq" id="WP_123630381.1">
    <property type="nucleotide sequence ID" value="NZ_AYKH01000006.1"/>
</dbReference>
<sequence>MARKLPLFVDPEQLHDVLGLPHVQIVAVDPAGDYARAHIPGALQIDMPDFTASAPPVAGLLPDEATLAEALSDAGLRNDAHIVAYDRVGDGQAARLLYTLDVMGHSDLSLLDGGLAAWHEAGFELEDGQPQAGRSAFEVTRQPDGIADRAWIEQHLDDNHVSFLDVRSAAEYAGADVRSARGGHIPGAISLDWLHFKDARGRLRPRAELLEILSQHGVDSQCDITAYCQSHVRSSYAYLVLKYLGYPQVRGYPGAWSEWGNVDDTPVRTPSDPA</sequence>
<dbReference type="SMART" id="SM00450">
    <property type="entry name" value="RHOD"/>
    <property type="match status" value="2"/>
</dbReference>
<dbReference type="PANTHER" id="PTHR43855">
    <property type="entry name" value="THIOSULFATE SULFURTRANSFERASE"/>
    <property type="match status" value="1"/>
</dbReference>
<dbReference type="CDD" id="cd01448">
    <property type="entry name" value="TST_Repeat_1"/>
    <property type="match status" value="1"/>
</dbReference>
<dbReference type="InterPro" id="IPR051126">
    <property type="entry name" value="Thiosulfate_sulfurtransferase"/>
</dbReference>
<evidence type="ECO:0000256" key="1">
    <source>
        <dbReference type="ARBA" id="ARBA00022737"/>
    </source>
</evidence>
<name>A0A423PTS7_9GAMM</name>
<dbReference type="InterPro" id="IPR001307">
    <property type="entry name" value="Thiosulphate_STrfase_CS"/>
</dbReference>
<evidence type="ECO:0000256" key="2">
    <source>
        <dbReference type="RuleBase" id="RU000507"/>
    </source>
</evidence>
<feature type="domain" description="Rhodanese" evidence="3">
    <location>
        <begin position="19"/>
        <end position="127"/>
    </location>
</feature>
<dbReference type="InterPro" id="IPR036873">
    <property type="entry name" value="Rhodanese-like_dom_sf"/>
</dbReference>
<organism evidence="4 5">
    <name type="scientific">Salinisphaera orenii MK-B5</name>
    <dbReference type="NCBI Taxonomy" id="856730"/>
    <lineage>
        <taxon>Bacteria</taxon>
        <taxon>Pseudomonadati</taxon>
        <taxon>Pseudomonadota</taxon>
        <taxon>Gammaproteobacteria</taxon>
        <taxon>Salinisphaerales</taxon>
        <taxon>Salinisphaeraceae</taxon>
        <taxon>Salinisphaera</taxon>
    </lineage>
</organism>
<evidence type="ECO:0000259" key="3">
    <source>
        <dbReference type="PROSITE" id="PS50206"/>
    </source>
</evidence>